<evidence type="ECO:0000313" key="3">
    <source>
        <dbReference type="Proteomes" id="UP000198282"/>
    </source>
</evidence>
<accession>A0A239EBU2</accession>
<organism evidence="2 3">
    <name type="scientific">Streptosporangium subroseum</name>
    <dbReference type="NCBI Taxonomy" id="106412"/>
    <lineage>
        <taxon>Bacteria</taxon>
        <taxon>Bacillati</taxon>
        <taxon>Actinomycetota</taxon>
        <taxon>Actinomycetes</taxon>
        <taxon>Streptosporangiales</taxon>
        <taxon>Streptosporangiaceae</taxon>
        <taxon>Streptosporangium</taxon>
    </lineage>
</organism>
<reference evidence="2 3" key="1">
    <citation type="submission" date="2017-06" db="EMBL/GenBank/DDBJ databases">
        <authorList>
            <person name="Kim H.J."/>
            <person name="Triplett B.A."/>
        </authorList>
    </citation>
    <scope>NUCLEOTIDE SEQUENCE [LARGE SCALE GENOMIC DNA]</scope>
    <source>
        <strain evidence="2 3">CGMCC 4.2132</strain>
    </source>
</reference>
<evidence type="ECO:0000313" key="2">
    <source>
        <dbReference type="EMBL" id="SNS42220.1"/>
    </source>
</evidence>
<gene>
    <name evidence="2" type="ORF">SAMN05216276_100971</name>
</gene>
<dbReference type="EMBL" id="FZOD01000009">
    <property type="protein sequence ID" value="SNS42220.1"/>
    <property type="molecule type" value="Genomic_DNA"/>
</dbReference>
<feature type="chain" id="PRO_5013167500" description="Secreted protein" evidence="1">
    <location>
        <begin position="29"/>
        <end position="130"/>
    </location>
</feature>
<dbReference type="AlphaFoldDB" id="A0A239EBU2"/>
<proteinExistence type="predicted"/>
<dbReference type="Proteomes" id="UP000198282">
    <property type="component" value="Unassembled WGS sequence"/>
</dbReference>
<keyword evidence="1" id="KW-0732">Signal</keyword>
<sequence>MYLRKRTAMTWAAVVAVATLFAASPASAFTASPAPAFTGNGTLSTTGAVGAYKYVRGSGGWDLFARDPLSDGHCAQWQIKHPGGSWAWYGNRVCTGTETYVYAGALDEDQIRICRTGTGNCSASVSLELS</sequence>
<evidence type="ECO:0000256" key="1">
    <source>
        <dbReference type="SAM" id="SignalP"/>
    </source>
</evidence>
<name>A0A239EBU2_9ACTN</name>
<evidence type="ECO:0008006" key="4">
    <source>
        <dbReference type="Google" id="ProtNLM"/>
    </source>
</evidence>
<keyword evidence="3" id="KW-1185">Reference proteome</keyword>
<protein>
    <recommendedName>
        <fullName evidence="4">Secreted protein</fullName>
    </recommendedName>
</protein>
<feature type="signal peptide" evidence="1">
    <location>
        <begin position="1"/>
        <end position="28"/>
    </location>
</feature>